<keyword evidence="3" id="KW-1185">Reference proteome</keyword>
<dbReference type="EMBL" id="NPIC01000009">
    <property type="protein sequence ID" value="RDL33195.1"/>
    <property type="molecule type" value="Genomic_DNA"/>
</dbReference>
<gene>
    <name evidence="2" type="ORF">BP5553_08634</name>
</gene>
<proteinExistence type="predicted"/>
<dbReference type="RefSeq" id="XP_031866688.1">
    <property type="nucleotide sequence ID" value="XM_032017257.1"/>
</dbReference>
<sequence length="231" mass="25664">MPPIEPVFKAVDESFSNEDLAHVNVPSRSQIIEACQRKEEGHLQTTSAAKETSLKSPTDKLNSEDVGGSGLSTLAHHRYFNQILSKAGSFMCVTTNASTKHIAGVPNNGCGGQPSAPPSRTPPRISEQSTPYTTQPVISTNGAERGRHVWDIKTSNSQASDISFMDHEYPPIACPSSSSMPQKQYLKEWYRYCCQCGFDVAMTAQDTAYVEFHRTHCDECRWESYYTFLEL</sequence>
<evidence type="ECO:0000313" key="2">
    <source>
        <dbReference type="EMBL" id="RDL33195.1"/>
    </source>
</evidence>
<dbReference type="AlphaFoldDB" id="A0A370TES5"/>
<feature type="compositionally biased region" description="Polar residues" evidence="1">
    <location>
        <begin position="43"/>
        <end position="56"/>
    </location>
</feature>
<feature type="region of interest" description="Disordered" evidence="1">
    <location>
        <begin position="104"/>
        <end position="145"/>
    </location>
</feature>
<accession>A0A370TES5</accession>
<feature type="compositionally biased region" description="Polar residues" evidence="1">
    <location>
        <begin position="126"/>
        <end position="142"/>
    </location>
</feature>
<evidence type="ECO:0000256" key="1">
    <source>
        <dbReference type="SAM" id="MobiDB-lite"/>
    </source>
</evidence>
<name>A0A370TES5_9HELO</name>
<reference evidence="2 3" key="1">
    <citation type="journal article" date="2018" name="IMA Fungus">
        <title>IMA Genome-F 9: Draft genome sequence of Annulohypoxylon stygium, Aspergillus mulundensis, Berkeleyomyces basicola (syn. Thielaviopsis basicola), Ceratocystis smalleyi, two Cercospora beticola strains, Coleophoma cylindrospora, Fusarium fracticaudum, Phialophora cf. hyalina, and Morchella septimelata.</title>
        <authorList>
            <person name="Wingfield B.D."/>
            <person name="Bills G.F."/>
            <person name="Dong Y."/>
            <person name="Huang W."/>
            <person name="Nel W.J."/>
            <person name="Swalarsk-Parry B.S."/>
            <person name="Vaghefi N."/>
            <person name="Wilken P.M."/>
            <person name="An Z."/>
            <person name="de Beer Z.W."/>
            <person name="De Vos L."/>
            <person name="Chen L."/>
            <person name="Duong T.A."/>
            <person name="Gao Y."/>
            <person name="Hammerbacher A."/>
            <person name="Kikkert J.R."/>
            <person name="Li Y."/>
            <person name="Li H."/>
            <person name="Li K."/>
            <person name="Li Q."/>
            <person name="Liu X."/>
            <person name="Ma X."/>
            <person name="Naidoo K."/>
            <person name="Pethybridge S.J."/>
            <person name="Sun J."/>
            <person name="Steenkamp E.T."/>
            <person name="van der Nest M.A."/>
            <person name="van Wyk S."/>
            <person name="Wingfield M.J."/>
            <person name="Xiong C."/>
            <person name="Yue Q."/>
            <person name="Zhang X."/>
        </authorList>
    </citation>
    <scope>NUCLEOTIDE SEQUENCE [LARGE SCALE GENOMIC DNA]</scope>
    <source>
        <strain evidence="2 3">BP 5553</strain>
    </source>
</reference>
<feature type="region of interest" description="Disordered" evidence="1">
    <location>
        <begin position="39"/>
        <end position="65"/>
    </location>
</feature>
<evidence type="ECO:0000313" key="3">
    <source>
        <dbReference type="Proteomes" id="UP000254866"/>
    </source>
</evidence>
<protein>
    <submittedName>
        <fullName evidence="2">Uncharacterized protein</fullName>
    </submittedName>
</protein>
<dbReference type="Proteomes" id="UP000254866">
    <property type="component" value="Unassembled WGS sequence"/>
</dbReference>
<organism evidence="2 3">
    <name type="scientific">Venustampulla echinocandica</name>
    <dbReference type="NCBI Taxonomy" id="2656787"/>
    <lineage>
        <taxon>Eukaryota</taxon>
        <taxon>Fungi</taxon>
        <taxon>Dikarya</taxon>
        <taxon>Ascomycota</taxon>
        <taxon>Pezizomycotina</taxon>
        <taxon>Leotiomycetes</taxon>
        <taxon>Helotiales</taxon>
        <taxon>Pleuroascaceae</taxon>
        <taxon>Venustampulla</taxon>
    </lineage>
</organism>
<comment type="caution">
    <text evidence="2">The sequence shown here is derived from an EMBL/GenBank/DDBJ whole genome shotgun (WGS) entry which is preliminary data.</text>
</comment>
<dbReference type="GeneID" id="43601483"/>